<feature type="compositionally biased region" description="Basic and acidic residues" evidence="5">
    <location>
        <begin position="562"/>
        <end position="581"/>
    </location>
</feature>
<dbReference type="SMART" id="SM00694">
    <property type="entry name" value="DysFC"/>
    <property type="match status" value="1"/>
</dbReference>
<dbReference type="GO" id="GO:0007031">
    <property type="term" value="P:peroxisome organization"/>
    <property type="evidence" value="ECO:0007669"/>
    <property type="project" value="TreeGrafter"/>
</dbReference>
<dbReference type="GO" id="GO:0012505">
    <property type="term" value="C:endomembrane system"/>
    <property type="evidence" value="ECO:0007669"/>
    <property type="project" value="UniProtKB-SubCell"/>
</dbReference>
<dbReference type="InterPro" id="IPR006614">
    <property type="entry name" value="Peroxin/Ferlin"/>
</dbReference>
<comment type="caution">
    <text evidence="8">The sequence shown here is derived from an EMBL/GenBank/DDBJ whole genome shotgun (WGS) entry which is preliminary data.</text>
</comment>
<keyword evidence="4" id="KW-0472">Membrane</keyword>
<dbReference type="PANTHER" id="PTHR31679">
    <property type="entry name" value="PEROXISOMAL MEMBRANE PROTEIN PEX30-RELATED"/>
    <property type="match status" value="1"/>
</dbReference>
<dbReference type="SMART" id="SM00693">
    <property type="entry name" value="DysFN"/>
    <property type="match status" value="1"/>
</dbReference>
<reference evidence="8 9" key="1">
    <citation type="submission" date="2020-04" db="EMBL/GenBank/DDBJ databases">
        <title>Perkinsus olseni comparative genomics.</title>
        <authorList>
            <person name="Bogema D.R."/>
        </authorList>
    </citation>
    <scope>NUCLEOTIDE SEQUENCE [LARGE SCALE GENOMIC DNA]</scope>
    <source>
        <strain evidence="8">00978-12</strain>
    </source>
</reference>
<name>A0A7J6PBU7_PEROL</name>
<keyword evidence="2" id="KW-0812">Transmembrane</keyword>
<keyword evidence="3" id="KW-1133">Transmembrane helix</keyword>
<feature type="region of interest" description="Disordered" evidence="5">
    <location>
        <begin position="527"/>
        <end position="581"/>
    </location>
</feature>
<dbReference type="AlphaFoldDB" id="A0A7J6PBU7"/>
<evidence type="ECO:0000256" key="3">
    <source>
        <dbReference type="ARBA" id="ARBA00022989"/>
    </source>
</evidence>
<evidence type="ECO:0000259" key="7">
    <source>
        <dbReference type="SMART" id="SM00694"/>
    </source>
</evidence>
<evidence type="ECO:0000313" key="9">
    <source>
        <dbReference type="Proteomes" id="UP000541610"/>
    </source>
</evidence>
<feature type="domain" description="Peroxin/Ferlin" evidence="6">
    <location>
        <begin position="367"/>
        <end position="431"/>
    </location>
</feature>
<feature type="region of interest" description="Disordered" evidence="5">
    <location>
        <begin position="614"/>
        <end position="648"/>
    </location>
</feature>
<dbReference type="EMBL" id="JABANP010000054">
    <property type="protein sequence ID" value="KAF4692851.1"/>
    <property type="molecule type" value="Genomic_DNA"/>
</dbReference>
<protein>
    <recommendedName>
        <fullName evidence="6 7">Peroxin/Ferlin domain-containing protein</fullName>
    </recommendedName>
</protein>
<evidence type="ECO:0000256" key="1">
    <source>
        <dbReference type="ARBA" id="ARBA00004127"/>
    </source>
</evidence>
<dbReference type="GO" id="GO:0005778">
    <property type="term" value="C:peroxisomal membrane"/>
    <property type="evidence" value="ECO:0007669"/>
    <property type="project" value="TreeGrafter"/>
</dbReference>
<evidence type="ECO:0000256" key="2">
    <source>
        <dbReference type="ARBA" id="ARBA00022692"/>
    </source>
</evidence>
<dbReference type="Proteomes" id="UP000541610">
    <property type="component" value="Unassembled WGS sequence"/>
</dbReference>
<dbReference type="OrthoDB" id="74314at2759"/>
<evidence type="ECO:0000259" key="6">
    <source>
        <dbReference type="SMART" id="SM00693"/>
    </source>
</evidence>
<dbReference type="InterPro" id="IPR052646">
    <property type="entry name" value="Peroxisomal_PEX28-32"/>
</dbReference>
<feature type="compositionally biased region" description="Low complexity" evidence="5">
    <location>
        <begin position="1"/>
        <end position="16"/>
    </location>
</feature>
<evidence type="ECO:0000256" key="4">
    <source>
        <dbReference type="ARBA" id="ARBA00023136"/>
    </source>
</evidence>
<accession>A0A7J6PBU7</accession>
<organism evidence="8 9">
    <name type="scientific">Perkinsus olseni</name>
    <name type="common">Perkinsus atlanticus</name>
    <dbReference type="NCBI Taxonomy" id="32597"/>
    <lineage>
        <taxon>Eukaryota</taxon>
        <taxon>Sar</taxon>
        <taxon>Alveolata</taxon>
        <taxon>Perkinsozoa</taxon>
        <taxon>Perkinsea</taxon>
        <taxon>Perkinsida</taxon>
        <taxon>Perkinsidae</taxon>
        <taxon>Perkinsus</taxon>
    </lineage>
</organism>
<proteinExistence type="predicted"/>
<comment type="subcellular location">
    <subcellularLocation>
        <location evidence="1">Endomembrane system</location>
        <topology evidence="1">Multi-pass membrane protein</topology>
    </subcellularLocation>
</comment>
<feature type="compositionally biased region" description="Basic residues" evidence="5">
    <location>
        <begin position="528"/>
        <end position="561"/>
    </location>
</feature>
<feature type="compositionally biased region" description="Basic and acidic residues" evidence="5">
    <location>
        <begin position="621"/>
        <end position="643"/>
    </location>
</feature>
<dbReference type="Pfam" id="PF06398">
    <property type="entry name" value="Pex24p"/>
    <property type="match status" value="1"/>
</dbReference>
<feature type="domain" description="Peroxin/Ferlin" evidence="7">
    <location>
        <begin position="443"/>
        <end position="477"/>
    </location>
</feature>
<evidence type="ECO:0000256" key="5">
    <source>
        <dbReference type="SAM" id="MobiDB-lite"/>
    </source>
</evidence>
<sequence>MPKSGSNSKEGSSSPASPQPMGHGDQSLVIHVGTLELLCQSLPRPRLLPSAEPGSLVDSVASAAAQYYIGDDTIYLSFQPYTGSEEAAPGQGVETSTKTLPKNIKTVDFNDDVALSLPASLGDVRQFRLCLYRRGIMDNELLADALVAVPTTTEVAESSIIMVSKTDGTPMFRVLVSIQLVVTERLVMVHFAEELRKLVAAQAANAAATADKPDEDTSTAERTRQIVESIQRYVYACSGIRHVWQFINDILTWRSGYTTTWLFLIAIIYSDFLWLVFLLLCCHIYLSATSTSEFTSAEEVDANLAFVKQQTDTLAYMSEGVATRVSYRAALLALYETFKCRRAAKRRKSTMLFPSSTQEAASHDSRSTTITVEVYENQRWWVGKWSDNLLAVERYAWSDETGTSRRTKEDVHLPPPVSDGVWQWSSLWRVDARPETHETDPDGWTYARDFATGQWSAARGMGDFVRRRRWCRTARLVPVAAAAKTVDGRSEATAEEGLRQRSQQVEELESLTSVFIRVFLFPLPMGRSRSRSRDRERRHRRDRRSRSRDRRSRSRDRRSRSRDRSGRHESRRPSEDADVDELRRRVRRLEEVNKQLRHENLELMRQLVAMKEGTSNGADKAVSKSEPAHPAQKAEEKPQQEEAKVDDDEQQQMAMTFNCCQLVNFTDEVFNQKIPNNVPIEHRGPTIEKKLADFCQFFAKDAMVVDANTKKPILEDLRDIRTRYQTVFRESGSDLEIKTLRRWYFEADKEGAQETAAGWGSSELLGPRDVDLITLYKSSNGKIDCMWLLPDKNHIGQDKILGQTDLEESQAYQGLLEIIKEDAKKSKGCCPD</sequence>
<feature type="region of interest" description="Disordered" evidence="5">
    <location>
        <begin position="1"/>
        <end position="26"/>
    </location>
</feature>
<dbReference type="InterPro" id="IPR010482">
    <property type="entry name" value="TECPR1-like_DysF"/>
</dbReference>
<evidence type="ECO:0000313" key="8">
    <source>
        <dbReference type="EMBL" id="KAF4692851.1"/>
    </source>
</evidence>
<dbReference type="PANTHER" id="PTHR31679:SF2">
    <property type="entry name" value="PEROXISOMAL MEMBRANE PROTEIN PEX30-RELATED"/>
    <property type="match status" value="1"/>
</dbReference>
<gene>
    <name evidence="8" type="ORF">FOZ60_012545</name>
</gene>